<dbReference type="CDD" id="cd14014">
    <property type="entry name" value="STKc_PknB_like"/>
    <property type="match status" value="1"/>
</dbReference>
<dbReference type="PROSITE" id="PS00107">
    <property type="entry name" value="PROTEIN_KINASE_ATP"/>
    <property type="match status" value="1"/>
</dbReference>
<dbReference type="InterPro" id="IPR019734">
    <property type="entry name" value="TPR_rpt"/>
</dbReference>
<dbReference type="SUPFAM" id="SSF81901">
    <property type="entry name" value="HCP-like"/>
    <property type="match status" value="2"/>
</dbReference>
<dbReference type="SMART" id="SM00671">
    <property type="entry name" value="SEL1"/>
    <property type="match status" value="11"/>
</dbReference>
<sequence>MKDPRYPYALDLGSEVGGYRIEAVLGAGGFGITYRAFNEVTHKTVAIKEFYVRDISTRSGSSVVVDTDISEGTYEYALRKFQEEAQSVVSRFSHPYVIKGENFIKANNTSYVIMEYVEGGSLEEWLTAHPTPPSEAEIRPLFEKLFQAVDYVHSQNVMHRDITPRNIMIRGNGEPVLIDFGAAGHGIDRGRSSKMVAQMRYAPPEQTDSEGPGQHGRYTDIFSLGGVLYRTITGKPPVAPMTRLSRLGRRGFLEGNDPHVPAAEAVVDRTRYSPQFLAGVDMALRLDEQQRPQSIGELRTALGWTGAPSLEEATTFMSMRDASTMMVSGHEGTRVLSPRSRPLTAFGQEHGRSAPTENRATPSGFRAADTRPAFPIHEEPKKRSKAGLAAAAIVFVAAGGGVAYFWPQIVRQMEAGPRIVAPFAMTASIDGRTVTLTGYAPSEAVRQSLGDAVRRGASDTRVDNRLEVAAGAPGGFAERAAFAIERIGKLDRGSVRVENDAVRIEGTAADPDSWSALERDFATALPGGGHAETAIRPAVVAPYLWTAQVGREGLALAGYVPSPEVKAKLRAAAERGLPNVPVRDATRVAEGEPPGFAEAAALLIPRLADLTDGRIQYESGTVQIEGRARSTQAFERASAIDATSVPGNPRVSLAVRPPVASPYEWSATYDGQSIVLRGYSPSREVRRDLLSAVAQVQPGTPARDETEIADGAPADFPRAARFALDVVPRLARGRVAITGETITIDGAARNPADFAALSKTLGGSVPGSFRLAQNAVNAPRISPYPFNISLGSGIARLTGFVPSEALRKDVVAAVSAGLPGIRIVDETQLGDGAPENFLIAVRFGVAQAGRLASGRVALEDGNLSIEGTIRTIDDLKPLKDASRNAVPRGITIARVAVGARSDDVPAQDCDRLALPADHPDKPVGETGLDLSQIDAERAVPACQTAVQNYPNVRRFYTALGYALQKRGQHQEASREYRRAAEADDPTALTLLAGAYREGLGLPQDYAQAFELYNRAAALGSPAATHAIGWMYENGLGRTLDPVKAAEWYTRGAALGVAESYTQLGWLAQYGLGRKVDYQRAADQYERGAKLGSTLAMHQLGTLNQNGLGRTVDLAKAYDWYARAAQLGRAESMAVLGTFNLDGIGRPVSYDKAAEWFERAAAAGSSAAMHQLGVINLEGLGRRADTAAAIVWFERAAAIGRSESMFRLGLVYQNGTGVPQDYARAFEWYQKGARANDPGSIHQIGWAYENGLGRPVDLARAFDWYNRAAGLGYAPSMHQIGWHYESGRGRPTDYVRAAEWYRRAADQGYGESMNQLGWLALNGLGRSVSEADALGWFDKAANAGNLSAMWNAALLLDSGRGGPADPNKAASWLLTAFARREANAVDALSGDMAVFGEETRKAVQRILQRRGLYRGGVDGLYTQETRRAVFAYPGSLTN</sequence>
<organism evidence="5 6">
    <name type="scientific">Prosthecodimorpha hirschii</name>
    <dbReference type="NCBI Taxonomy" id="665126"/>
    <lineage>
        <taxon>Bacteria</taxon>
        <taxon>Pseudomonadati</taxon>
        <taxon>Pseudomonadota</taxon>
        <taxon>Alphaproteobacteria</taxon>
        <taxon>Hyphomicrobiales</taxon>
        <taxon>Ancalomicrobiaceae</taxon>
        <taxon>Prosthecodimorpha</taxon>
    </lineage>
</organism>
<dbReference type="PANTHER" id="PTHR43628">
    <property type="entry name" value="ACTIVATOR OF C KINASE PROTEIN 1-RELATED"/>
    <property type="match status" value="1"/>
</dbReference>
<feature type="binding site" evidence="2">
    <location>
        <position position="48"/>
    </location>
    <ligand>
        <name>ATP</name>
        <dbReference type="ChEBI" id="CHEBI:30616"/>
    </ligand>
</feature>
<feature type="repeat" description="TPR" evidence="1">
    <location>
        <begin position="953"/>
        <end position="986"/>
    </location>
</feature>
<accession>A0A0P6W7K5</accession>
<dbReference type="GO" id="GO:0005524">
    <property type="term" value="F:ATP binding"/>
    <property type="evidence" value="ECO:0007669"/>
    <property type="project" value="UniProtKB-UniRule"/>
</dbReference>
<dbReference type="RefSeq" id="WP_054360735.1">
    <property type="nucleotide sequence ID" value="NZ_LJYW01000001.1"/>
</dbReference>
<dbReference type="InterPro" id="IPR017441">
    <property type="entry name" value="Protein_kinase_ATP_BS"/>
</dbReference>
<feature type="region of interest" description="Disordered" evidence="3">
    <location>
        <begin position="346"/>
        <end position="368"/>
    </location>
</feature>
<dbReference type="Gene3D" id="1.10.510.10">
    <property type="entry name" value="Transferase(Phosphotransferase) domain 1"/>
    <property type="match status" value="1"/>
</dbReference>
<dbReference type="InterPro" id="IPR011009">
    <property type="entry name" value="Kinase-like_dom_sf"/>
</dbReference>
<dbReference type="InterPro" id="IPR000719">
    <property type="entry name" value="Prot_kinase_dom"/>
</dbReference>
<feature type="domain" description="Protein kinase" evidence="4">
    <location>
        <begin position="19"/>
        <end position="310"/>
    </location>
</feature>
<dbReference type="PANTHER" id="PTHR43628:SF1">
    <property type="entry name" value="CHITIN SYNTHASE REGULATORY FACTOR 2-RELATED"/>
    <property type="match status" value="1"/>
</dbReference>
<evidence type="ECO:0000256" key="3">
    <source>
        <dbReference type="SAM" id="MobiDB-lite"/>
    </source>
</evidence>
<dbReference type="PROSITE" id="PS50011">
    <property type="entry name" value="PROTEIN_KINASE_DOM"/>
    <property type="match status" value="1"/>
</dbReference>
<dbReference type="Gene3D" id="1.25.40.10">
    <property type="entry name" value="Tetratricopeptide repeat domain"/>
    <property type="match status" value="3"/>
</dbReference>
<reference evidence="5 6" key="1">
    <citation type="submission" date="2015-09" db="EMBL/GenBank/DDBJ databases">
        <authorList>
            <person name="Jackson K.R."/>
            <person name="Lunt B.L."/>
            <person name="Fisher J.N.B."/>
            <person name="Gardner A.V."/>
            <person name="Bailey M.E."/>
            <person name="Deus L.M."/>
            <person name="Earl A.S."/>
            <person name="Gibby P.D."/>
            <person name="Hartmann K.A."/>
            <person name="Liu J.E."/>
            <person name="Manci A.M."/>
            <person name="Nielsen D.A."/>
            <person name="Solomon M.B."/>
            <person name="Breakwell D.P."/>
            <person name="Burnett S.H."/>
            <person name="Grose J.H."/>
        </authorList>
    </citation>
    <scope>NUCLEOTIDE SEQUENCE [LARGE SCALE GENOMIC DNA]</scope>
    <source>
        <strain evidence="5 6">16</strain>
    </source>
</reference>
<evidence type="ECO:0000313" key="6">
    <source>
        <dbReference type="Proteomes" id="UP000048984"/>
    </source>
</evidence>
<gene>
    <name evidence="5" type="ORF">ABB55_22010</name>
</gene>
<dbReference type="InterPro" id="IPR006597">
    <property type="entry name" value="Sel1-like"/>
</dbReference>
<evidence type="ECO:0000259" key="4">
    <source>
        <dbReference type="PROSITE" id="PS50011"/>
    </source>
</evidence>
<keyword evidence="6" id="KW-1185">Reference proteome</keyword>
<keyword evidence="2" id="KW-0067">ATP-binding</keyword>
<comment type="caution">
    <text evidence="5">The sequence shown here is derived from an EMBL/GenBank/DDBJ whole genome shotgun (WGS) entry which is preliminary data.</text>
</comment>
<name>A0A0P6W7K5_9HYPH</name>
<keyword evidence="2" id="KW-0547">Nucleotide-binding</keyword>
<dbReference type="Pfam" id="PF00069">
    <property type="entry name" value="Pkinase"/>
    <property type="match status" value="1"/>
</dbReference>
<dbReference type="SUPFAM" id="SSF56112">
    <property type="entry name" value="Protein kinase-like (PK-like)"/>
    <property type="match status" value="1"/>
</dbReference>
<dbReference type="InterPro" id="IPR008266">
    <property type="entry name" value="Tyr_kinase_AS"/>
</dbReference>
<dbReference type="InterPro" id="IPR052945">
    <property type="entry name" value="Mitotic_Regulator"/>
</dbReference>
<dbReference type="InterPro" id="IPR007055">
    <property type="entry name" value="BON_dom"/>
</dbReference>
<dbReference type="Gene3D" id="3.40.1520.20">
    <property type="match status" value="4"/>
</dbReference>
<dbReference type="Pfam" id="PF08238">
    <property type="entry name" value="Sel1"/>
    <property type="match status" value="11"/>
</dbReference>
<dbReference type="InterPro" id="IPR011990">
    <property type="entry name" value="TPR-like_helical_dom_sf"/>
</dbReference>
<proteinExistence type="predicted"/>
<dbReference type="Proteomes" id="UP000048984">
    <property type="component" value="Unassembled WGS sequence"/>
</dbReference>
<dbReference type="PROSITE" id="PS00109">
    <property type="entry name" value="PROTEIN_KINASE_TYR"/>
    <property type="match status" value="1"/>
</dbReference>
<reference evidence="5 6" key="2">
    <citation type="submission" date="2015-10" db="EMBL/GenBank/DDBJ databases">
        <title>Draft Genome Sequence of Prosthecomicrobium hirschii ATCC 27832.</title>
        <authorList>
            <person name="Daniel J."/>
            <person name="Givan S.A."/>
            <person name="Brun Y.V."/>
            <person name="Brown P.J."/>
        </authorList>
    </citation>
    <scope>NUCLEOTIDE SEQUENCE [LARGE SCALE GENOMIC DNA]</scope>
    <source>
        <strain evidence="5 6">16</strain>
    </source>
</reference>
<protein>
    <recommendedName>
        <fullName evidence="4">Protein kinase domain-containing protein</fullName>
    </recommendedName>
</protein>
<keyword evidence="1" id="KW-0802">TPR repeat</keyword>
<dbReference type="PROSITE" id="PS50005">
    <property type="entry name" value="TPR"/>
    <property type="match status" value="1"/>
</dbReference>
<evidence type="ECO:0000256" key="1">
    <source>
        <dbReference type="PROSITE-ProRule" id="PRU00339"/>
    </source>
</evidence>
<dbReference type="GO" id="GO:0004672">
    <property type="term" value="F:protein kinase activity"/>
    <property type="evidence" value="ECO:0007669"/>
    <property type="project" value="InterPro"/>
</dbReference>
<dbReference type="EMBL" id="LJYW01000001">
    <property type="protein sequence ID" value="KPL54568.1"/>
    <property type="molecule type" value="Genomic_DNA"/>
</dbReference>
<evidence type="ECO:0000313" key="5">
    <source>
        <dbReference type="EMBL" id="KPL54568.1"/>
    </source>
</evidence>
<evidence type="ECO:0000256" key="2">
    <source>
        <dbReference type="PROSITE-ProRule" id="PRU10141"/>
    </source>
</evidence>
<dbReference type="Pfam" id="PF04972">
    <property type="entry name" value="BON"/>
    <property type="match status" value="1"/>
</dbReference>
<dbReference type="STRING" id="665126.ABB55_22010"/>